<dbReference type="InterPro" id="IPR011008">
    <property type="entry name" value="Dimeric_a/b-barrel"/>
</dbReference>
<dbReference type="Gene3D" id="3.30.70.100">
    <property type="match status" value="1"/>
</dbReference>
<evidence type="ECO:0000313" key="2">
    <source>
        <dbReference type="EMBL" id="KAK0625060.1"/>
    </source>
</evidence>
<dbReference type="SUPFAM" id="SSF54909">
    <property type="entry name" value="Dimeric alpha+beta barrel"/>
    <property type="match status" value="1"/>
</dbReference>
<proteinExistence type="predicted"/>
<reference evidence="2" key="1">
    <citation type="submission" date="2023-06" db="EMBL/GenBank/DDBJ databases">
        <title>Genome-scale phylogeny and comparative genomics of the fungal order Sordariales.</title>
        <authorList>
            <consortium name="Lawrence Berkeley National Laboratory"/>
            <person name="Hensen N."/>
            <person name="Bonometti L."/>
            <person name="Westerberg I."/>
            <person name="Brannstrom I.O."/>
            <person name="Guillou S."/>
            <person name="Cros-Aarteil S."/>
            <person name="Calhoun S."/>
            <person name="Haridas S."/>
            <person name="Kuo A."/>
            <person name="Mondo S."/>
            <person name="Pangilinan J."/>
            <person name="Riley R."/>
            <person name="LaButti K."/>
            <person name="Andreopoulos B."/>
            <person name="Lipzen A."/>
            <person name="Chen C."/>
            <person name="Yanf M."/>
            <person name="Daum C."/>
            <person name="Ng V."/>
            <person name="Clum A."/>
            <person name="Steindorff A."/>
            <person name="Ohm R."/>
            <person name="Martin F."/>
            <person name="Silar P."/>
            <person name="Natvig D."/>
            <person name="Lalanne C."/>
            <person name="Gautier V."/>
            <person name="Ament-velasquez S.L."/>
            <person name="Kruys A."/>
            <person name="Hutchinson M.I."/>
            <person name="Powell A.J."/>
            <person name="Barry K."/>
            <person name="Miller A.N."/>
            <person name="Grigoriev I.V."/>
            <person name="Debuchy R."/>
            <person name="Gladieux P."/>
            <person name="Thoren M.H."/>
            <person name="Johannesson H."/>
        </authorList>
    </citation>
    <scope>NUCLEOTIDE SEQUENCE</scope>
    <source>
        <strain evidence="2">SMH3391-2</strain>
    </source>
</reference>
<gene>
    <name evidence="2" type="ORF">B0T17DRAFT_508077</name>
</gene>
<evidence type="ECO:0000259" key="1">
    <source>
        <dbReference type="Pfam" id="PF03992"/>
    </source>
</evidence>
<protein>
    <recommendedName>
        <fullName evidence="1">ABM domain-containing protein</fullName>
    </recommendedName>
</protein>
<accession>A0AA39X0L8</accession>
<evidence type="ECO:0000313" key="3">
    <source>
        <dbReference type="Proteomes" id="UP001174934"/>
    </source>
</evidence>
<keyword evidence="3" id="KW-1185">Reference proteome</keyword>
<sequence length="122" mass="13808">MADNIEAQEDAPVSRWKIPEGEFCVYGTVYAHAEHADALEAVYVETTRLSKSEPGIIYYSIARDQDDLTIFHFFEHYVDKKAFENHNSQPIIVKLLTVDKYFKDVTAVFAKPIKPAAAPATQ</sequence>
<organism evidence="2 3">
    <name type="scientific">Bombardia bombarda</name>
    <dbReference type="NCBI Taxonomy" id="252184"/>
    <lineage>
        <taxon>Eukaryota</taxon>
        <taxon>Fungi</taxon>
        <taxon>Dikarya</taxon>
        <taxon>Ascomycota</taxon>
        <taxon>Pezizomycotina</taxon>
        <taxon>Sordariomycetes</taxon>
        <taxon>Sordariomycetidae</taxon>
        <taxon>Sordariales</taxon>
        <taxon>Lasiosphaeriaceae</taxon>
        <taxon>Bombardia</taxon>
    </lineage>
</organism>
<dbReference type="Proteomes" id="UP001174934">
    <property type="component" value="Unassembled WGS sequence"/>
</dbReference>
<comment type="caution">
    <text evidence="2">The sequence shown here is derived from an EMBL/GenBank/DDBJ whole genome shotgun (WGS) entry which is preliminary data.</text>
</comment>
<dbReference type="EMBL" id="JAULSR010000003">
    <property type="protein sequence ID" value="KAK0625060.1"/>
    <property type="molecule type" value="Genomic_DNA"/>
</dbReference>
<name>A0AA39X0L8_9PEZI</name>
<dbReference type="InterPro" id="IPR007138">
    <property type="entry name" value="ABM_dom"/>
</dbReference>
<feature type="domain" description="ABM" evidence="1">
    <location>
        <begin position="23"/>
        <end position="90"/>
    </location>
</feature>
<dbReference type="AlphaFoldDB" id="A0AA39X0L8"/>
<dbReference type="Pfam" id="PF03992">
    <property type="entry name" value="ABM"/>
    <property type="match status" value="1"/>
</dbReference>